<dbReference type="KEGG" id="pic:PICST_52942"/>
<comment type="similarity">
    <text evidence="4">Belongs to the BMT2 family.</text>
</comment>
<keyword evidence="4" id="KW-0539">Nucleus</keyword>
<comment type="caution">
    <text evidence="5">The sequence shown here is derived from an EMBL/GenBank/DDBJ whole genome shotgun (WGS) entry which is preliminary data.</text>
</comment>
<dbReference type="EC" id="2.1.1.-" evidence="4"/>
<name>A3GG52_PICST</name>
<dbReference type="STRING" id="322104.A3GG52"/>
<dbReference type="PANTHER" id="PTHR21008">
    <property type="entry name" value="S-ADENOSYLMETHIONINE SENSOR UPSTREAM OF MTORC1-RELATED"/>
    <property type="match status" value="1"/>
</dbReference>
<dbReference type="InterPro" id="IPR021867">
    <property type="entry name" value="Bmt2/SAMTOR"/>
</dbReference>
<proteinExistence type="inferred from homology"/>
<reference evidence="5 6" key="1">
    <citation type="journal article" date="2007" name="Nat. Biotechnol.">
        <title>Genome sequence of the lignocellulose-bioconverting and xylose-fermenting yeast Pichia stipitis.</title>
        <authorList>
            <person name="Jeffries T.W."/>
            <person name="Grigoriev I.V."/>
            <person name="Grimwood J."/>
            <person name="Laplaza J.M."/>
            <person name="Aerts A."/>
            <person name="Salamov A."/>
            <person name="Schmutz J."/>
            <person name="Lindquist E."/>
            <person name="Dehal P."/>
            <person name="Shapiro H."/>
            <person name="Jin Y.S."/>
            <person name="Passoth V."/>
            <person name="Richardson P.M."/>
        </authorList>
    </citation>
    <scope>NUCLEOTIDE SEQUENCE [LARGE SCALE GENOMIC DNA]</scope>
    <source>
        <strain evidence="6">ATCC 58785 / CBS 6054 / NBRC 10063 / NRRL Y-11545</strain>
    </source>
</reference>
<dbReference type="Proteomes" id="UP000002258">
    <property type="component" value="Chromosome 1"/>
</dbReference>
<dbReference type="GeneID" id="4851251"/>
<comment type="function">
    <text evidence="4">S-adenosyl-L-methionine-dependent methyltransferase that specifically methylates the N(1) position of an adenine present in helix 65 in 25S rRNA.</text>
</comment>
<dbReference type="HAMAP" id="MF_03044">
    <property type="entry name" value="BMT2"/>
    <property type="match status" value="1"/>
</dbReference>
<comment type="subcellular location">
    <subcellularLocation>
        <location evidence="4">Nucleus</location>
        <location evidence="4">Nucleolus</location>
    </subcellularLocation>
</comment>
<dbReference type="EMBL" id="AAVQ01000001">
    <property type="protein sequence ID" value="EAZ63458.2"/>
    <property type="molecule type" value="Genomic_DNA"/>
</dbReference>
<feature type="binding site" evidence="4">
    <location>
        <position position="170"/>
    </location>
    <ligand>
        <name>S-adenosyl-L-methionine</name>
        <dbReference type="ChEBI" id="CHEBI:59789"/>
    </ligand>
</feature>
<evidence type="ECO:0000313" key="6">
    <source>
        <dbReference type="Proteomes" id="UP000002258"/>
    </source>
</evidence>
<evidence type="ECO:0000256" key="2">
    <source>
        <dbReference type="ARBA" id="ARBA00022679"/>
    </source>
</evidence>
<keyword evidence="2 4" id="KW-0808">Transferase</keyword>
<keyword evidence="6" id="KW-1185">Reference proteome</keyword>
<evidence type="ECO:0000256" key="4">
    <source>
        <dbReference type="HAMAP-Rule" id="MF_03044"/>
    </source>
</evidence>
<feature type="binding site" evidence="4">
    <location>
        <position position="191"/>
    </location>
    <ligand>
        <name>S-adenosyl-L-methionine</name>
        <dbReference type="ChEBI" id="CHEBI:59789"/>
    </ligand>
</feature>
<evidence type="ECO:0000256" key="3">
    <source>
        <dbReference type="ARBA" id="ARBA00022691"/>
    </source>
</evidence>
<dbReference type="OMA" id="FHRTSKW"/>
<dbReference type="GO" id="GO:0016433">
    <property type="term" value="F:rRNA (adenine) methyltransferase activity"/>
    <property type="evidence" value="ECO:0007669"/>
    <property type="project" value="UniProtKB-UniRule"/>
</dbReference>
<accession>A3GG52</accession>
<dbReference type="OrthoDB" id="5954793at2759"/>
<dbReference type="FunCoup" id="A3GG52">
    <property type="interactions" value="103"/>
</dbReference>
<dbReference type="HOGENOM" id="CLU_041583_1_0_1"/>
<organism evidence="5 6">
    <name type="scientific">Scheffersomyces stipitis (strain ATCC 58785 / CBS 6054 / NBRC 10063 / NRRL Y-11545)</name>
    <name type="common">Yeast</name>
    <name type="synonym">Pichia stipitis</name>
    <dbReference type="NCBI Taxonomy" id="322104"/>
    <lineage>
        <taxon>Eukaryota</taxon>
        <taxon>Fungi</taxon>
        <taxon>Dikarya</taxon>
        <taxon>Ascomycota</taxon>
        <taxon>Saccharomycotina</taxon>
        <taxon>Pichiomycetes</taxon>
        <taxon>Debaryomycetaceae</taxon>
        <taxon>Scheffersomyces</taxon>
    </lineage>
</organism>
<dbReference type="RefSeq" id="XP_001387481.2">
    <property type="nucleotide sequence ID" value="XM_001387444.1"/>
</dbReference>
<dbReference type="InParanoid" id="A3GG52"/>
<protein>
    <recommendedName>
        <fullName evidence="4">25S rRNA adenine-N(1) methyltransferase</fullName>
        <ecNumber evidence="4">2.1.1.-</ecNumber>
    </recommendedName>
</protein>
<evidence type="ECO:0000313" key="5">
    <source>
        <dbReference type="EMBL" id="EAZ63458.2"/>
    </source>
</evidence>
<keyword evidence="1 4" id="KW-0489">Methyltransferase</keyword>
<sequence length="336" mass="38441">MAVRKNKGGLLKRPKTITEKKFSPNSLKPQQARALIRRYHVLQKNKHAIIRKLQATKSRVLSEVNIENYKAIIKDKVFQESFDKFDLSSVKNNSTFVKVDDSLSTTQLVQLLAEIDSEIAARGGIEAYQSASTQGQTAKRGGDSSKRLVEWLKTEEYKSRLNQNSALEIGCLSPNNLISTCGIFDSIVRIDLNSQSPLILEQNFMERPLPRNNSEKFNLISCSLVINFVPSPKERGDMLLRITKFLREPTKDTLSSLFLVLPLPCISNSRYFDNEILQKIMASLGFKQVFYYEAKKVAYWLFDWQGKRHQKLQVFTKKEAYSGSKRNNFCITLEAK</sequence>
<gene>
    <name evidence="5" type="primary">YBZ1</name>
    <name evidence="4" type="synonym">BMT2</name>
    <name evidence="5" type="ORF">PICST_52942</name>
</gene>
<dbReference type="GO" id="GO:0005730">
    <property type="term" value="C:nucleolus"/>
    <property type="evidence" value="ECO:0007669"/>
    <property type="project" value="UniProtKB-SubCell"/>
</dbReference>
<dbReference type="Pfam" id="PF11968">
    <property type="entry name" value="Bmt2"/>
    <property type="match status" value="1"/>
</dbReference>
<dbReference type="AlphaFoldDB" id="A3GG52"/>
<evidence type="ECO:0000256" key="1">
    <source>
        <dbReference type="ARBA" id="ARBA00022603"/>
    </source>
</evidence>
<dbReference type="eggNOG" id="ENOG502R82D">
    <property type="taxonomic scope" value="Eukaryota"/>
</dbReference>
<keyword evidence="3 4" id="KW-0949">S-adenosyl-L-methionine</keyword>
<dbReference type="PANTHER" id="PTHR21008:SF1">
    <property type="entry name" value="25S RRNA (ADENINE(2142)-N(1))-METHYLTRANSFERASE"/>
    <property type="match status" value="1"/>
</dbReference>